<accession>A0A239V753</accession>
<reference evidence="5 6" key="1">
    <citation type="submission" date="2017-06" db="EMBL/GenBank/DDBJ databases">
        <authorList>
            <consortium name="Pathogen Informatics"/>
        </authorList>
    </citation>
    <scope>NUCLEOTIDE SEQUENCE [LARGE SCALE GENOMIC DNA]</scope>
    <source>
        <strain evidence="5 6">NCTC13039</strain>
    </source>
</reference>
<organism evidence="5 6">
    <name type="scientific">Dermatophilus congolensis</name>
    <dbReference type="NCBI Taxonomy" id="1863"/>
    <lineage>
        <taxon>Bacteria</taxon>
        <taxon>Bacillati</taxon>
        <taxon>Actinomycetota</taxon>
        <taxon>Actinomycetes</taxon>
        <taxon>Micrococcales</taxon>
        <taxon>Dermatophilaceae</taxon>
        <taxon>Dermatophilus</taxon>
    </lineage>
</organism>
<evidence type="ECO:0000256" key="2">
    <source>
        <dbReference type="ARBA" id="ARBA00023125"/>
    </source>
</evidence>
<dbReference type="SMART" id="SM00866">
    <property type="entry name" value="UTRA"/>
    <property type="match status" value="1"/>
</dbReference>
<dbReference type="InterPro" id="IPR036390">
    <property type="entry name" value="WH_DNA-bd_sf"/>
</dbReference>
<dbReference type="EMBL" id="LT906453">
    <property type="protein sequence ID" value="SNV17836.1"/>
    <property type="molecule type" value="Genomic_DNA"/>
</dbReference>
<dbReference type="RefSeq" id="WP_231935414.1">
    <property type="nucleotide sequence ID" value="NZ_LT906453.1"/>
</dbReference>
<dbReference type="PROSITE" id="PS50949">
    <property type="entry name" value="HTH_GNTR"/>
    <property type="match status" value="1"/>
</dbReference>
<evidence type="ECO:0000313" key="5">
    <source>
        <dbReference type="EMBL" id="SNV17836.1"/>
    </source>
</evidence>
<dbReference type="SUPFAM" id="SSF46785">
    <property type="entry name" value="Winged helix' DNA-binding domain"/>
    <property type="match status" value="1"/>
</dbReference>
<dbReference type="InterPro" id="IPR011663">
    <property type="entry name" value="UTRA"/>
</dbReference>
<dbReference type="GO" id="GO:0003677">
    <property type="term" value="F:DNA binding"/>
    <property type="evidence" value="ECO:0007669"/>
    <property type="project" value="UniProtKB-KW"/>
</dbReference>
<dbReference type="Proteomes" id="UP000242637">
    <property type="component" value="Chromosome 1"/>
</dbReference>
<dbReference type="InterPro" id="IPR050679">
    <property type="entry name" value="Bact_HTH_transcr_reg"/>
</dbReference>
<dbReference type="GO" id="GO:0003700">
    <property type="term" value="F:DNA-binding transcription factor activity"/>
    <property type="evidence" value="ECO:0007669"/>
    <property type="project" value="InterPro"/>
</dbReference>
<dbReference type="PRINTS" id="PR00035">
    <property type="entry name" value="HTHGNTR"/>
</dbReference>
<dbReference type="Pfam" id="PF00392">
    <property type="entry name" value="GntR"/>
    <property type="match status" value="1"/>
</dbReference>
<dbReference type="Gene3D" id="3.40.1410.10">
    <property type="entry name" value="Chorismate lyase-like"/>
    <property type="match status" value="1"/>
</dbReference>
<dbReference type="GO" id="GO:0045892">
    <property type="term" value="P:negative regulation of DNA-templated transcription"/>
    <property type="evidence" value="ECO:0007669"/>
    <property type="project" value="TreeGrafter"/>
</dbReference>
<evidence type="ECO:0000256" key="3">
    <source>
        <dbReference type="ARBA" id="ARBA00023163"/>
    </source>
</evidence>
<dbReference type="PANTHER" id="PTHR44846">
    <property type="entry name" value="MANNOSYL-D-GLYCERATE TRANSPORT/METABOLISM SYSTEM REPRESSOR MNGR-RELATED"/>
    <property type="match status" value="1"/>
</dbReference>
<dbReference type="InterPro" id="IPR036388">
    <property type="entry name" value="WH-like_DNA-bd_sf"/>
</dbReference>
<dbReference type="Gene3D" id="1.10.10.10">
    <property type="entry name" value="Winged helix-like DNA-binding domain superfamily/Winged helix DNA-binding domain"/>
    <property type="match status" value="1"/>
</dbReference>
<dbReference type="STRING" id="1121387.GCA_000429885_01411"/>
<evidence type="ECO:0000256" key="1">
    <source>
        <dbReference type="ARBA" id="ARBA00023015"/>
    </source>
</evidence>
<keyword evidence="3" id="KW-0804">Transcription</keyword>
<keyword evidence="2" id="KW-0238">DNA-binding</keyword>
<keyword evidence="6" id="KW-1185">Reference proteome</keyword>
<dbReference type="KEGG" id="dco:SAMEA4475696_0304"/>
<dbReference type="InterPro" id="IPR028978">
    <property type="entry name" value="Chorismate_lyase_/UTRA_dom_sf"/>
</dbReference>
<dbReference type="PANTHER" id="PTHR44846:SF1">
    <property type="entry name" value="MANNOSYL-D-GLYCERATE TRANSPORT_METABOLISM SYSTEM REPRESSOR MNGR-RELATED"/>
    <property type="match status" value="1"/>
</dbReference>
<evidence type="ECO:0000259" key="4">
    <source>
        <dbReference type="PROSITE" id="PS50949"/>
    </source>
</evidence>
<protein>
    <submittedName>
        <fullName evidence="5">HTH-type transcriptional repressor yvoA</fullName>
    </submittedName>
</protein>
<dbReference type="SMART" id="SM00345">
    <property type="entry name" value="HTH_GNTR"/>
    <property type="match status" value="1"/>
</dbReference>
<dbReference type="CDD" id="cd07377">
    <property type="entry name" value="WHTH_GntR"/>
    <property type="match status" value="1"/>
</dbReference>
<sequence>MKVPKYYWVKTEIIEYMRELVAGDAIPGERELAQLFGTSRTTVRQAIAELVVEGRLQRRQGRGTFVSPPKVMRVRQLTSFSEDLRSEGSMPGAVIVAVGEVAAQGEVCEQLGVASGAPVMRVERVRTAAGQPLAHETAFLPGPLPGLGEALEGGGSLYLTLEERFSRVIATVEDVVETSFASPREADLLTVETGSPLLLVHRTGWGADGAPVEWTRSVFRGDRFRYVARQQVSL</sequence>
<keyword evidence="1" id="KW-0805">Transcription regulation</keyword>
<dbReference type="InterPro" id="IPR000524">
    <property type="entry name" value="Tscrpt_reg_HTH_GntR"/>
</dbReference>
<evidence type="ECO:0000313" key="6">
    <source>
        <dbReference type="Proteomes" id="UP000242637"/>
    </source>
</evidence>
<dbReference type="Pfam" id="PF07702">
    <property type="entry name" value="UTRA"/>
    <property type="match status" value="1"/>
</dbReference>
<gene>
    <name evidence="5" type="primary">yvoA_1</name>
    <name evidence="5" type="ORF">SAMEA4475696_00304</name>
</gene>
<proteinExistence type="predicted"/>
<name>A0A239V753_9MICO</name>
<dbReference type="SUPFAM" id="SSF64288">
    <property type="entry name" value="Chorismate lyase-like"/>
    <property type="match status" value="1"/>
</dbReference>
<dbReference type="AlphaFoldDB" id="A0A239V753"/>
<feature type="domain" description="HTH gntR-type" evidence="4">
    <location>
        <begin position="3"/>
        <end position="69"/>
    </location>
</feature>
<dbReference type="GeneID" id="63458601"/>